<keyword evidence="3" id="KW-1185">Reference proteome</keyword>
<name>A0A2S7T0Q4_9BACT</name>
<accession>A0A2S7T0Q4</accession>
<sequence>MMPINKCYNNGKNTRKTDFNAANSTEKLQKENDRLRKLLKEALLEVQNLNERLNKYEKPNDGYNKSRTVIAKIVFLITKADNTLRSSETIPLLQIREPSIVNKQVSLEKYVSAFLNTAMKHVRLIPYKLKGVKGKLLLYS</sequence>
<evidence type="ECO:0000256" key="1">
    <source>
        <dbReference type="SAM" id="Coils"/>
    </source>
</evidence>
<dbReference type="AlphaFoldDB" id="A0A2S7T0Q4"/>
<dbReference type="EMBL" id="PPSL01000001">
    <property type="protein sequence ID" value="PQJ12346.1"/>
    <property type="molecule type" value="Genomic_DNA"/>
</dbReference>
<comment type="caution">
    <text evidence="2">The sequence shown here is derived from an EMBL/GenBank/DDBJ whole genome shotgun (WGS) entry which is preliminary data.</text>
</comment>
<dbReference type="OrthoDB" id="677068at2"/>
<gene>
    <name evidence="2" type="ORF">CJD36_000910</name>
</gene>
<evidence type="ECO:0000313" key="2">
    <source>
        <dbReference type="EMBL" id="PQJ12346.1"/>
    </source>
</evidence>
<keyword evidence="1" id="KW-0175">Coiled coil</keyword>
<evidence type="ECO:0000313" key="3">
    <source>
        <dbReference type="Proteomes" id="UP000239872"/>
    </source>
</evidence>
<organism evidence="2 3">
    <name type="scientific">Flavipsychrobacter stenotrophus</name>
    <dbReference type="NCBI Taxonomy" id="2077091"/>
    <lineage>
        <taxon>Bacteria</taxon>
        <taxon>Pseudomonadati</taxon>
        <taxon>Bacteroidota</taxon>
        <taxon>Chitinophagia</taxon>
        <taxon>Chitinophagales</taxon>
        <taxon>Chitinophagaceae</taxon>
        <taxon>Flavipsychrobacter</taxon>
    </lineage>
</organism>
<protein>
    <submittedName>
        <fullName evidence="2">Uncharacterized protein</fullName>
    </submittedName>
</protein>
<reference evidence="2 3" key="1">
    <citation type="submission" date="2018-01" db="EMBL/GenBank/DDBJ databases">
        <title>A novel member of the phylum Bacteroidetes isolated from glacier ice.</title>
        <authorList>
            <person name="Liu Q."/>
            <person name="Xin Y.-H."/>
        </authorList>
    </citation>
    <scope>NUCLEOTIDE SEQUENCE [LARGE SCALE GENOMIC DNA]</scope>
    <source>
        <strain evidence="2 3">RB1R16</strain>
    </source>
</reference>
<dbReference type="Proteomes" id="UP000239872">
    <property type="component" value="Unassembled WGS sequence"/>
</dbReference>
<feature type="coiled-coil region" evidence="1">
    <location>
        <begin position="21"/>
        <end position="59"/>
    </location>
</feature>
<proteinExistence type="predicted"/>
<dbReference type="RefSeq" id="WP_105037230.1">
    <property type="nucleotide sequence ID" value="NZ_PPSL01000001.1"/>
</dbReference>